<reference evidence="4" key="1">
    <citation type="submission" date="2021-01" db="EMBL/GenBank/DDBJ databases">
        <title>Draft genomes of Rhodovulum sulfidophilum.</title>
        <authorList>
            <person name="Guzman M.S."/>
        </authorList>
    </citation>
    <scope>NUCLEOTIDE SEQUENCE [LARGE SCALE GENOMIC DNA]</scope>
    <source>
        <strain evidence="4">AB19</strain>
    </source>
</reference>
<sequence>MTVLEKFRLLIAGAKTGSSTPVTTPPATDPKIDPIDTVTPDDQTSGADGSTGDTAAQEGGDQTSGTPSETSEPEETDVGTEPPASGAGTDEPETGAGETDAAPVIEEPAAETDAAQADAIASLSPVLLKFAALVGIDPLTLVKGDVGSAPDVGSTPDGGSPDESPDEGPVVVDPVEETPDQGSGSDGGSDGGTDSGDTGGENGGQDSGQTGGQTGGDTGSVDPGPGGSDGSSGTDTSVPLADAVEVTTGRVTTLTLPGAEDAVSVEIVARPDFGNVTVNPDLSLALVLTGETQTGALSFDYAVTHADGTVTTHSASVTAVEGSQGGGWGAGDFYMLESAEDGSLVIEHGDVHETVYVTGSEAGLSRADIAALEGMKVEQVNDYWLAKQTTYGFSEDMAVDQDVGSAVWRALTGPEPSSHWLLLERGYSYDDFKGLIDPGIVGESELHPIYIGAYGEGTAPEVTQEVRSFAETKKNIVVEGLTFSDGAALTNSENILLNDVTITGGTLIIKDAEGFTLRNSSIYDVWRDASLNEEDGTWAPNLNRVSGFYMTSADGVLVENNFFDHNGWEDGYDYARSAEDGQPPSMYSHNIYFSGFNNDVTLRDNIIMRAASYGAQFRMGGVVEDNVFLDNNGAINPAKGGSDAFGNYSLVLGNVVTSAGYKTVDHSQGALSQGINVQGWDESLVDNIIAHLADPNNAEEQAAKQGGQFALAINGSLYYNDTVIYNWTGSQNAAKSGAAEANVDGLDRAVLDETTIQNFAADLLGKSSATIADLAAYLRAQADGALDDVVDADLIIAFFRTGFGMDTDLRADEAVLRFVPDDRGDGMRWDNRLNWSTEDLPGTQDGDSVDLGGNWVSYGSATAAIEDLDLGDGGRLSVTQGRLDVEGTLAVGSSWGGQVTVDGAGQFWTAGYGDSDLLSISVMGGRFANTGVFLGNADLTVGENGQAILATDGAGFLLQAGRTLTVVGDDAQVGFDGDGGLSLLRLDDDATLKFVAEDGALGTIGEFRSGRFETSDVVSGVDLGDATLAIDLGGMAGTASQTVLLEADELIGRFGDLEFTGLGANRNATVTIDYATDRVTLALSASGTGTGQVTLDILGAESDGSGTAHYQQIVEALQADYGTALGDPIAAHLTDASASILDW</sequence>
<dbReference type="Pfam" id="PF13229">
    <property type="entry name" value="Beta_helix"/>
    <property type="match status" value="1"/>
</dbReference>
<protein>
    <submittedName>
        <fullName evidence="3">Right-handed parallel beta-helix repeat-containing protein</fullName>
    </submittedName>
</protein>
<feature type="compositionally biased region" description="Polar residues" evidence="1">
    <location>
        <begin position="40"/>
        <end position="54"/>
    </location>
</feature>
<dbReference type="EMBL" id="JAESIL010000003">
    <property type="protein sequence ID" value="MBL3576790.1"/>
    <property type="molecule type" value="Genomic_DNA"/>
</dbReference>
<dbReference type="RefSeq" id="WP_202299300.1">
    <property type="nucleotide sequence ID" value="NZ_JAESIL010000003.1"/>
</dbReference>
<evidence type="ECO:0000313" key="4">
    <source>
        <dbReference type="Proteomes" id="UP000635853"/>
    </source>
</evidence>
<gene>
    <name evidence="3" type="ORF">JMJ92_01235</name>
</gene>
<evidence type="ECO:0000256" key="1">
    <source>
        <dbReference type="SAM" id="MobiDB-lite"/>
    </source>
</evidence>
<dbReference type="InterPro" id="IPR039448">
    <property type="entry name" value="Beta_helix"/>
</dbReference>
<dbReference type="InterPro" id="IPR011050">
    <property type="entry name" value="Pectin_lyase_fold/virulence"/>
</dbReference>
<organism evidence="3 4">
    <name type="scientific">Rhodovulum visakhapatnamense</name>
    <dbReference type="NCBI Taxonomy" id="364297"/>
    <lineage>
        <taxon>Bacteria</taxon>
        <taxon>Pseudomonadati</taxon>
        <taxon>Pseudomonadota</taxon>
        <taxon>Alphaproteobacteria</taxon>
        <taxon>Rhodobacterales</taxon>
        <taxon>Paracoccaceae</taxon>
        <taxon>Rhodovulum</taxon>
    </lineage>
</organism>
<keyword evidence="4" id="KW-1185">Reference proteome</keyword>
<evidence type="ECO:0000313" key="3">
    <source>
        <dbReference type="EMBL" id="MBL3576790.1"/>
    </source>
</evidence>
<feature type="region of interest" description="Disordered" evidence="1">
    <location>
        <begin position="142"/>
        <end position="238"/>
    </location>
</feature>
<dbReference type="SUPFAM" id="SSF51126">
    <property type="entry name" value="Pectin lyase-like"/>
    <property type="match status" value="1"/>
</dbReference>
<evidence type="ECO:0000259" key="2">
    <source>
        <dbReference type="Pfam" id="PF13229"/>
    </source>
</evidence>
<feature type="domain" description="Right handed beta helix" evidence="2">
    <location>
        <begin position="485"/>
        <end position="642"/>
    </location>
</feature>
<name>A0ABS1RAX9_9RHOB</name>
<dbReference type="Proteomes" id="UP000635853">
    <property type="component" value="Unassembled WGS sequence"/>
</dbReference>
<comment type="caution">
    <text evidence="3">The sequence shown here is derived from an EMBL/GenBank/DDBJ whole genome shotgun (WGS) entry which is preliminary data.</text>
</comment>
<feature type="compositionally biased region" description="Gly residues" evidence="1">
    <location>
        <begin position="184"/>
        <end position="230"/>
    </location>
</feature>
<proteinExistence type="predicted"/>
<accession>A0ABS1RAX9</accession>
<feature type="region of interest" description="Disordered" evidence="1">
    <location>
        <begin position="12"/>
        <end position="113"/>
    </location>
</feature>